<sequence>MKLIRDPIYGYIEVSDEFLKIISTPIFQRLRQIKQTAMAYTVYPGMNHTRFEHSLGVMHLSRELAKYIISNSGLKYDDSFINMISLAGLLHDVGHVAFSHTFENFLMLLKKVYGVPIDEKGKKTHVEYGIKIISDFLGDIIDKEFSKYFSDPVNFLVHILDEDPKNTDERIALSLISNYIDADRCDYLLRDSYYAGVGYGRFDIERLKRFLVFIDNKLAIYKKAIPIVEQFLLSRMYMYENVYFHSVVGLYNAVLSHAMVDLYSRNIFSLPEKYEDYLKLVDYFIYYNLYNSKEEFKNSILFRSKLIRIKKDIYGDCLKIFENMKSQIYEDMKNSNGDFIYHEFNDVPYYEEKDDAVYVFDGDNITKLTTVSPIIRSLSEVKKATIGYFPSAEKIAKKYEEIITQECKTLGP</sequence>
<dbReference type="InterPro" id="IPR003607">
    <property type="entry name" value="HD/PDEase_dom"/>
</dbReference>
<dbReference type="Pfam" id="PF19276">
    <property type="entry name" value="HD_assoc_2"/>
    <property type="match status" value="1"/>
</dbReference>
<evidence type="ECO:0000313" key="3">
    <source>
        <dbReference type="Proteomes" id="UP000193404"/>
    </source>
</evidence>
<gene>
    <name evidence="2" type="ORF">B6F84_11910</name>
</gene>
<protein>
    <submittedName>
        <fullName evidence="2">Phosphohydrolase</fullName>
    </submittedName>
</protein>
<dbReference type="PANTHER" id="PTHR11373">
    <property type="entry name" value="DEOXYNUCLEOSIDE TRIPHOSPHATE TRIPHOSPHOHYDROLASE"/>
    <property type="match status" value="1"/>
</dbReference>
<dbReference type="InterPro" id="IPR006674">
    <property type="entry name" value="HD_domain"/>
</dbReference>
<dbReference type="GO" id="GO:0008832">
    <property type="term" value="F:dGTPase activity"/>
    <property type="evidence" value="ECO:0007669"/>
    <property type="project" value="TreeGrafter"/>
</dbReference>
<name>A0A1W6K2B2_9CREN</name>
<evidence type="ECO:0000313" key="2">
    <source>
        <dbReference type="EMBL" id="ARM76649.1"/>
    </source>
</evidence>
<dbReference type="KEGG" id="aman:B6F84_11910"/>
<dbReference type="GeneID" id="41591640"/>
<dbReference type="STRING" id="282676.B6F84_11910"/>
<dbReference type="OrthoDB" id="8895at2157"/>
<dbReference type="GO" id="GO:0006203">
    <property type="term" value="P:dGTP catabolic process"/>
    <property type="evidence" value="ECO:0007669"/>
    <property type="project" value="TreeGrafter"/>
</dbReference>
<dbReference type="EMBL" id="CP020477">
    <property type="protein sequence ID" value="ARM76649.1"/>
    <property type="molecule type" value="Genomic_DNA"/>
</dbReference>
<dbReference type="SUPFAM" id="SSF109604">
    <property type="entry name" value="HD-domain/PDEase-like"/>
    <property type="match status" value="1"/>
</dbReference>
<dbReference type="SMART" id="SM00471">
    <property type="entry name" value="HDc"/>
    <property type="match status" value="1"/>
</dbReference>
<dbReference type="RefSeq" id="WP_148692441.1">
    <property type="nucleotide sequence ID" value="NZ_CP020477.1"/>
</dbReference>
<dbReference type="PANTHER" id="PTHR11373:SF4">
    <property type="entry name" value="DEOXYNUCLEOSIDE TRIPHOSPHATE TRIPHOSPHOHYDROLASE SAMHD1"/>
    <property type="match status" value="1"/>
</dbReference>
<dbReference type="Proteomes" id="UP000193404">
    <property type="component" value="Chromosome"/>
</dbReference>
<keyword evidence="2" id="KW-0378">Hydrolase</keyword>
<organism evidence="2 3">
    <name type="scientific">Acidianus manzaensis</name>
    <dbReference type="NCBI Taxonomy" id="282676"/>
    <lineage>
        <taxon>Archaea</taxon>
        <taxon>Thermoproteota</taxon>
        <taxon>Thermoprotei</taxon>
        <taxon>Sulfolobales</taxon>
        <taxon>Sulfolobaceae</taxon>
        <taxon>Acidianus</taxon>
    </lineage>
</organism>
<dbReference type="PROSITE" id="PS51831">
    <property type="entry name" value="HD"/>
    <property type="match status" value="1"/>
</dbReference>
<feature type="domain" description="HD" evidence="1">
    <location>
        <begin position="50"/>
        <end position="188"/>
    </location>
</feature>
<keyword evidence="3" id="KW-1185">Reference proteome</keyword>
<dbReference type="InterPro" id="IPR045509">
    <property type="entry name" value="HD_assoc_2"/>
</dbReference>
<accession>A0A1W6K2B2</accession>
<dbReference type="Pfam" id="PF01966">
    <property type="entry name" value="HD"/>
    <property type="match status" value="1"/>
</dbReference>
<dbReference type="CDD" id="cd00077">
    <property type="entry name" value="HDc"/>
    <property type="match status" value="1"/>
</dbReference>
<reference evidence="2 3" key="1">
    <citation type="submission" date="2017-03" db="EMBL/GenBank/DDBJ databases">
        <title>Sulfur activation and transportation mechanism of thermophilic Archaea Acidianus manzaensis YN-25.</title>
        <authorList>
            <person name="Ma Y."/>
            <person name="Yang Y."/>
            <person name="Xia J."/>
        </authorList>
    </citation>
    <scope>NUCLEOTIDE SEQUENCE [LARGE SCALE GENOMIC DNA]</scope>
    <source>
        <strain evidence="2 3">YN-25</strain>
    </source>
</reference>
<proteinExistence type="predicted"/>
<dbReference type="Gene3D" id="1.10.3210.10">
    <property type="entry name" value="Hypothetical protein af1432"/>
    <property type="match status" value="1"/>
</dbReference>
<evidence type="ECO:0000259" key="1">
    <source>
        <dbReference type="PROSITE" id="PS51831"/>
    </source>
</evidence>
<dbReference type="InterPro" id="IPR050135">
    <property type="entry name" value="dGTPase-like"/>
</dbReference>
<dbReference type="AlphaFoldDB" id="A0A1W6K2B2"/>